<keyword evidence="1" id="KW-0812">Transmembrane</keyword>
<feature type="transmembrane region" description="Helical" evidence="1">
    <location>
        <begin position="67"/>
        <end position="87"/>
    </location>
</feature>
<comment type="caution">
    <text evidence="2">The sequence shown here is derived from an EMBL/GenBank/DDBJ whole genome shotgun (WGS) entry which is preliminary data.</text>
</comment>
<organism evidence="2 3">
    <name type="scientific">Candidatus Desulfatibia profunda</name>
    <dbReference type="NCBI Taxonomy" id="2841695"/>
    <lineage>
        <taxon>Bacteria</taxon>
        <taxon>Pseudomonadati</taxon>
        <taxon>Thermodesulfobacteriota</taxon>
        <taxon>Desulfobacteria</taxon>
        <taxon>Desulfobacterales</taxon>
        <taxon>Desulfobacterales incertae sedis</taxon>
        <taxon>Candidatus Desulfatibia</taxon>
    </lineage>
</organism>
<sequence>MTYVLYVFTFMCLLVFQTTIMPYFRLFDSFYDMFFPFVIYLGLFRSTRESIPVIITLGYVMDNLSGAPFGVYLTTYLWLFAGLRWIITVLHVGDNVLLPFVVAAGALLENLIFMGVSAMYEPGSRFSSAVVSTVAVQVLWALCIGSIFIIVFNYLHQRWDKFFKELLASQKR</sequence>
<dbReference type="AlphaFoldDB" id="A0A8J6TIA2"/>
<feature type="transmembrane region" description="Helical" evidence="1">
    <location>
        <begin position="96"/>
        <end position="120"/>
    </location>
</feature>
<feature type="transmembrane region" description="Helical" evidence="1">
    <location>
        <begin position="126"/>
        <end position="155"/>
    </location>
</feature>
<feature type="transmembrane region" description="Helical" evidence="1">
    <location>
        <begin position="6"/>
        <end position="26"/>
    </location>
</feature>
<dbReference type="Proteomes" id="UP000603434">
    <property type="component" value="Unassembled WGS sequence"/>
</dbReference>
<accession>A0A8J6TIA2</accession>
<evidence type="ECO:0000313" key="3">
    <source>
        <dbReference type="Proteomes" id="UP000603434"/>
    </source>
</evidence>
<reference evidence="2 3" key="1">
    <citation type="submission" date="2020-08" db="EMBL/GenBank/DDBJ databases">
        <title>Bridging the membrane lipid divide: bacteria of the FCB group superphylum have the potential to synthesize archaeal ether lipids.</title>
        <authorList>
            <person name="Villanueva L."/>
            <person name="Von Meijenfeldt F.A.B."/>
            <person name="Westbye A.B."/>
            <person name="Yadav S."/>
            <person name="Hopmans E.C."/>
            <person name="Dutilh B.E."/>
            <person name="Sinninghe Damste J.S."/>
        </authorList>
    </citation>
    <scope>NUCLEOTIDE SEQUENCE [LARGE SCALE GENOMIC DNA]</scope>
    <source>
        <strain evidence="2">NIOZ-UU30</strain>
    </source>
</reference>
<dbReference type="EMBL" id="JACNJH010000231">
    <property type="protein sequence ID" value="MBC8362900.1"/>
    <property type="molecule type" value="Genomic_DNA"/>
</dbReference>
<gene>
    <name evidence="2" type="ORF">H8E23_16060</name>
</gene>
<evidence type="ECO:0008006" key="4">
    <source>
        <dbReference type="Google" id="ProtNLM"/>
    </source>
</evidence>
<keyword evidence="1" id="KW-1133">Transmembrane helix</keyword>
<keyword evidence="1" id="KW-0472">Membrane</keyword>
<evidence type="ECO:0000313" key="2">
    <source>
        <dbReference type="EMBL" id="MBC8362900.1"/>
    </source>
</evidence>
<protein>
    <recommendedName>
        <fullName evidence="4">Rod shape-determining protein MreD</fullName>
    </recommendedName>
</protein>
<evidence type="ECO:0000256" key="1">
    <source>
        <dbReference type="SAM" id="Phobius"/>
    </source>
</evidence>
<proteinExistence type="predicted"/>
<name>A0A8J6TIA2_9BACT</name>